<dbReference type="AlphaFoldDB" id="A0A6A9US46"/>
<dbReference type="PANTHER" id="PTHR10668:SF105">
    <property type="entry name" value="DEHYDROGENASE-RELATED"/>
    <property type="match status" value="1"/>
</dbReference>
<reference evidence="1 2" key="1">
    <citation type="submission" date="2019-12" db="EMBL/GenBank/DDBJ databases">
        <title>Auraticoccus cholistani sp. nov., an actinomycete isolated from soil of Cholistan desert.</title>
        <authorList>
            <person name="Cheema M.T."/>
        </authorList>
    </citation>
    <scope>NUCLEOTIDE SEQUENCE [LARGE SCALE GENOMIC DNA]</scope>
    <source>
        <strain evidence="1 2">F435</strain>
    </source>
</reference>
<evidence type="ECO:0000313" key="2">
    <source>
        <dbReference type="Proteomes" id="UP000435304"/>
    </source>
</evidence>
<name>A0A6A9US46_9ACTN</name>
<dbReference type="EMBL" id="WPCU01000002">
    <property type="protein sequence ID" value="MVA74535.1"/>
    <property type="molecule type" value="Genomic_DNA"/>
</dbReference>
<keyword evidence="2" id="KW-1185">Reference proteome</keyword>
<accession>A0A6A9US46</accession>
<organism evidence="1 2">
    <name type="scientific">Auraticoccus cholistanensis</name>
    <dbReference type="NCBI Taxonomy" id="2656650"/>
    <lineage>
        <taxon>Bacteria</taxon>
        <taxon>Bacillati</taxon>
        <taxon>Actinomycetota</taxon>
        <taxon>Actinomycetes</taxon>
        <taxon>Propionibacteriales</taxon>
        <taxon>Propionibacteriaceae</taxon>
        <taxon>Auraticoccus</taxon>
    </lineage>
</organism>
<comment type="caution">
    <text evidence="1">The sequence shown here is derived from an EMBL/GenBank/DDBJ whole genome shotgun (WGS) entry which is preliminary data.</text>
</comment>
<dbReference type="RefSeq" id="WP_197429645.1">
    <property type="nucleotide sequence ID" value="NZ_WPCU01000002.1"/>
</dbReference>
<dbReference type="SUPFAM" id="SSF51905">
    <property type="entry name" value="FAD/NAD(P)-binding domain"/>
    <property type="match status" value="1"/>
</dbReference>
<protein>
    <submittedName>
        <fullName evidence="1">NAD(P)-binding protein</fullName>
    </submittedName>
</protein>
<dbReference type="Pfam" id="PF13450">
    <property type="entry name" value="NAD_binding_8"/>
    <property type="match status" value="1"/>
</dbReference>
<proteinExistence type="predicted"/>
<dbReference type="InterPro" id="IPR036188">
    <property type="entry name" value="FAD/NAD-bd_sf"/>
</dbReference>
<dbReference type="Proteomes" id="UP000435304">
    <property type="component" value="Unassembled WGS sequence"/>
</dbReference>
<dbReference type="PANTHER" id="PTHR10668">
    <property type="entry name" value="PHYTOENE DEHYDROGENASE"/>
    <property type="match status" value="1"/>
</dbReference>
<evidence type="ECO:0000313" key="1">
    <source>
        <dbReference type="EMBL" id="MVA74535.1"/>
    </source>
</evidence>
<sequence>MAARGTVTVVGAGPNGLAAAVVLARAGLTVRVLEASDTPGGGCRTEELVEPGTVHDPCAAVVPGVLTSPFFTAFELARRVELVVPEISYGQARVGRDALLAHHDLARTVEGLGRDGAGWRRVFAPLVERAGAVARLTGGNPLGAVRQPATALRFGLPAARQWQPLPALRALRGDARDLFAGPTSHVNHRFEALSAPLTGMALAVQGHTAGWPVPRGGASAVVRALVDDALAHGAELHCSTPVRRLADLPPSDAVLFDTSLPGLLEIAGTAVPASYRARARGHRTGAAVGKVDLVLSAPLPWSDPRLHGASTVHLGGSHAEMAAAEREVHAGRVPEHPVLLVSCPTDLDPSRSRTGRHVVWAYAHLPTGCPIDPTEIVLRELERHAPGVRDLVVGHAARPAATLAGHNDNYRGGDIYAGALSTRQTLLRPVPALDPWRVGRTDLYLCSSAAAPGPGVHGMGGWHAARSALRHTFGGRLPLPSLAPRPDQV</sequence>
<dbReference type="Gene3D" id="3.50.50.60">
    <property type="entry name" value="FAD/NAD(P)-binding domain"/>
    <property type="match status" value="1"/>
</dbReference>
<gene>
    <name evidence="1" type="ORF">GC722_00565</name>
</gene>